<dbReference type="SMART" id="SM00304">
    <property type="entry name" value="HAMP"/>
    <property type="match status" value="1"/>
</dbReference>
<dbReference type="Proteomes" id="UP000266302">
    <property type="component" value="Unassembled WGS sequence"/>
</dbReference>
<keyword evidence="5" id="KW-0472">Membrane</keyword>
<dbReference type="EMBL" id="QXJC01000001">
    <property type="protein sequence ID" value="RIE00013.1"/>
    <property type="molecule type" value="Genomic_DNA"/>
</dbReference>
<dbReference type="InterPro" id="IPR003660">
    <property type="entry name" value="HAMP_dom"/>
</dbReference>
<dbReference type="GO" id="GO:0005886">
    <property type="term" value="C:plasma membrane"/>
    <property type="evidence" value="ECO:0007669"/>
    <property type="project" value="TreeGrafter"/>
</dbReference>
<dbReference type="SMART" id="SM00283">
    <property type="entry name" value="MA"/>
    <property type="match status" value="1"/>
</dbReference>
<dbReference type="InterPro" id="IPR051310">
    <property type="entry name" value="MCP_chemotaxis"/>
</dbReference>
<evidence type="ECO:0000313" key="9">
    <source>
        <dbReference type="Proteomes" id="UP000266302"/>
    </source>
</evidence>
<dbReference type="InterPro" id="IPR024478">
    <property type="entry name" value="HlyB_4HB_MCP"/>
</dbReference>
<organism evidence="8 9">
    <name type="scientific">Simplicispira hankyongi</name>
    <dbReference type="NCBI Taxonomy" id="2315688"/>
    <lineage>
        <taxon>Bacteria</taxon>
        <taxon>Pseudomonadati</taxon>
        <taxon>Pseudomonadota</taxon>
        <taxon>Betaproteobacteria</taxon>
        <taxon>Burkholderiales</taxon>
        <taxon>Comamonadaceae</taxon>
        <taxon>Simplicispira</taxon>
    </lineage>
</organism>
<dbReference type="GO" id="GO:0004888">
    <property type="term" value="F:transmembrane signaling receptor activity"/>
    <property type="evidence" value="ECO:0007669"/>
    <property type="project" value="TreeGrafter"/>
</dbReference>
<dbReference type="GO" id="GO:0007165">
    <property type="term" value="P:signal transduction"/>
    <property type="evidence" value="ECO:0007669"/>
    <property type="project" value="UniProtKB-KW"/>
</dbReference>
<dbReference type="CDD" id="cd19411">
    <property type="entry name" value="MCP2201-like_sensor"/>
    <property type="match status" value="1"/>
</dbReference>
<keyword evidence="5" id="KW-1133">Transmembrane helix</keyword>
<evidence type="ECO:0000313" key="8">
    <source>
        <dbReference type="EMBL" id="RIE00013.1"/>
    </source>
</evidence>
<evidence type="ECO:0000256" key="5">
    <source>
        <dbReference type="SAM" id="Phobius"/>
    </source>
</evidence>
<dbReference type="PROSITE" id="PS50885">
    <property type="entry name" value="HAMP"/>
    <property type="match status" value="1"/>
</dbReference>
<dbReference type="Pfam" id="PF12729">
    <property type="entry name" value="4HB_MCP_1"/>
    <property type="match status" value="1"/>
</dbReference>
<name>A0A398CAZ7_9BURK</name>
<comment type="subcellular location">
    <subcellularLocation>
        <location evidence="1">Membrane</location>
    </subcellularLocation>
</comment>
<dbReference type="PANTHER" id="PTHR43531:SF14">
    <property type="entry name" value="METHYL-ACCEPTING CHEMOTAXIS PROTEIN I-RELATED"/>
    <property type="match status" value="1"/>
</dbReference>
<feature type="domain" description="Methyl-accepting transducer" evidence="6">
    <location>
        <begin position="269"/>
        <end position="498"/>
    </location>
</feature>
<feature type="transmembrane region" description="Helical" evidence="5">
    <location>
        <begin position="191"/>
        <end position="210"/>
    </location>
</feature>
<dbReference type="PROSITE" id="PS50111">
    <property type="entry name" value="CHEMOTAXIS_TRANSDUC_2"/>
    <property type="match status" value="1"/>
</dbReference>
<dbReference type="OrthoDB" id="5441488at2"/>
<protein>
    <submittedName>
        <fullName evidence="8">HAMP domain-containing protein</fullName>
    </submittedName>
</protein>
<keyword evidence="9" id="KW-1185">Reference proteome</keyword>
<dbReference type="RefSeq" id="WP_119108454.1">
    <property type="nucleotide sequence ID" value="NZ_QXJC01000001.1"/>
</dbReference>
<comment type="caution">
    <text evidence="8">The sequence shown here is derived from an EMBL/GenBank/DDBJ whole genome shotgun (WGS) entry which is preliminary data.</text>
</comment>
<sequence length="522" mass="54024">MKLSNLPIGRRLGLGFGLLLVLMLIGNGAAVVEFSAAGKANSRIIEQDWVKADAASTINAAAQANAKRTLELLVSSRPEQQTQIGEAIAKNKKTIDEALLTLEKLVQLPEGKLLLAEIKEKRGQYVQSFTKVAALVGQGQHDEAVQLMNGETLQAIETLQTSIAGLAALQKRIVVASGANAQQDIALSKQLMGGLVLLGLLIGVAAAVLITRSITHPIAQALRVAQQVAKGDLTGKILPEGQDEMAQLLEALRTMSASLAQIVGGVRGSSDAISSASGQIAAGNLDLSQRTEEQAASLEQTAASLEQIGAAVRQNYEGSQHANKVAADAANVAVRGGAVVAQVVHTMEAINVSSRKIADIIGVIDGIAFQTNILALNAAVEAARAGDQGRGFAVVATEVRSLAGRSATAAREIKALIEASVGNVEEGCRLVEQAGSTMDEIVVNVRRVTDIMGELAVASGEQTSGLDQINTAMGQMDQVTQGNAALVEEAAAAAQSLDTQAQALVQAVSVFKLSGGRALALQ</sequence>
<dbReference type="Pfam" id="PF00672">
    <property type="entry name" value="HAMP"/>
    <property type="match status" value="1"/>
</dbReference>
<reference evidence="8 9" key="1">
    <citation type="submission" date="2018-09" db="EMBL/GenBank/DDBJ databases">
        <title>Draft genome of Simplicispira sp. NY-02.</title>
        <authorList>
            <person name="Im W.T."/>
        </authorList>
    </citation>
    <scope>NUCLEOTIDE SEQUENCE [LARGE SCALE GENOMIC DNA]</scope>
    <source>
        <strain evidence="8 9">NY-02</strain>
    </source>
</reference>
<proteinExistence type="inferred from homology"/>
<dbReference type="FunFam" id="1.10.287.950:FF:000001">
    <property type="entry name" value="Methyl-accepting chemotaxis sensory transducer"/>
    <property type="match status" value="1"/>
</dbReference>
<dbReference type="AlphaFoldDB" id="A0A398CAZ7"/>
<keyword evidence="2" id="KW-0488">Methylation</keyword>
<evidence type="ECO:0000256" key="2">
    <source>
        <dbReference type="ARBA" id="ARBA00022481"/>
    </source>
</evidence>
<comment type="similarity">
    <text evidence="3">Belongs to the methyl-accepting chemotaxis (MCP) protein family.</text>
</comment>
<accession>A0A398CAZ7</accession>
<evidence type="ECO:0000259" key="6">
    <source>
        <dbReference type="PROSITE" id="PS50111"/>
    </source>
</evidence>
<keyword evidence="4" id="KW-0807">Transducer</keyword>
<evidence type="ECO:0000259" key="7">
    <source>
        <dbReference type="PROSITE" id="PS50885"/>
    </source>
</evidence>
<dbReference type="PANTHER" id="PTHR43531">
    <property type="entry name" value="PROTEIN ICFG"/>
    <property type="match status" value="1"/>
</dbReference>
<evidence type="ECO:0000256" key="1">
    <source>
        <dbReference type="ARBA" id="ARBA00004370"/>
    </source>
</evidence>
<feature type="domain" description="HAMP" evidence="7">
    <location>
        <begin position="212"/>
        <end position="264"/>
    </location>
</feature>
<dbReference type="Gene3D" id="1.10.287.950">
    <property type="entry name" value="Methyl-accepting chemotaxis protein"/>
    <property type="match status" value="1"/>
</dbReference>
<evidence type="ECO:0000256" key="4">
    <source>
        <dbReference type="PROSITE-ProRule" id="PRU00284"/>
    </source>
</evidence>
<gene>
    <name evidence="8" type="ORF">D3F03_06465</name>
</gene>
<dbReference type="SUPFAM" id="SSF58104">
    <property type="entry name" value="Methyl-accepting chemotaxis protein (MCP) signaling domain"/>
    <property type="match status" value="1"/>
</dbReference>
<dbReference type="InterPro" id="IPR004089">
    <property type="entry name" value="MCPsignal_dom"/>
</dbReference>
<dbReference type="InterPro" id="IPR047347">
    <property type="entry name" value="YvaQ-like_sensor"/>
</dbReference>
<dbReference type="Pfam" id="PF00015">
    <property type="entry name" value="MCPsignal"/>
    <property type="match status" value="1"/>
</dbReference>
<dbReference type="GO" id="GO:0006935">
    <property type="term" value="P:chemotaxis"/>
    <property type="evidence" value="ECO:0007669"/>
    <property type="project" value="TreeGrafter"/>
</dbReference>
<evidence type="ECO:0000256" key="3">
    <source>
        <dbReference type="ARBA" id="ARBA00029447"/>
    </source>
</evidence>
<dbReference type="CDD" id="cd06225">
    <property type="entry name" value="HAMP"/>
    <property type="match status" value="1"/>
</dbReference>
<keyword evidence="5" id="KW-0812">Transmembrane</keyword>
<dbReference type="CDD" id="cd11386">
    <property type="entry name" value="MCP_signal"/>
    <property type="match status" value="1"/>
</dbReference>